<name>A0ABN9RW02_9DINO</name>
<comment type="caution">
    <text evidence="2">The sequence shown here is derived from an EMBL/GenBank/DDBJ whole genome shotgun (WGS) entry which is preliminary data.</text>
</comment>
<organism evidence="2 3">
    <name type="scientific">Prorocentrum cordatum</name>
    <dbReference type="NCBI Taxonomy" id="2364126"/>
    <lineage>
        <taxon>Eukaryota</taxon>
        <taxon>Sar</taxon>
        <taxon>Alveolata</taxon>
        <taxon>Dinophyceae</taxon>
        <taxon>Prorocentrales</taxon>
        <taxon>Prorocentraceae</taxon>
        <taxon>Prorocentrum</taxon>
    </lineage>
</organism>
<keyword evidence="3" id="KW-1185">Reference proteome</keyword>
<evidence type="ECO:0000313" key="3">
    <source>
        <dbReference type="Proteomes" id="UP001189429"/>
    </source>
</evidence>
<feature type="non-terminal residue" evidence="2">
    <location>
        <position position="293"/>
    </location>
</feature>
<dbReference type="Proteomes" id="UP001189429">
    <property type="component" value="Unassembled WGS sequence"/>
</dbReference>
<proteinExistence type="predicted"/>
<sequence>MAPASSGGAAGEGWQRPWGRGGPGGAAAVVLAESSSSEAEARPPPTRAAASLPGGRGLRAALALLGTGALLGVAVLHGARGGAPRGGAALRLGERGGGVLLQRSERKATLAGAAAPKSAAATPKAHGAPAAPVALAAAEDPEHLGPWNMPLENLSRTELIDRVKVLQAMQAGHSAALTPPALKGGGAAEEGDDAEASITNMSNCGRKCLVGVLAKALMNKSMSKCASDEQNCIRQRCCDGPGLQCYAKNQTHGRCKADCVPGPDLKDEEGGLWSCSAIGVRAAGQPAQCSKPG</sequence>
<evidence type="ECO:0000256" key="1">
    <source>
        <dbReference type="SAM" id="MobiDB-lite"/>
    </source>
</evidence>
<evidence type="ECO:0000313" key="2">
    <source>
        <dbReference type="EMBL" id="CAK0821255.1"/>
    </source>
</evidence>
<dbReference type="EMBL" id="CAUYUJ010007580">
    <property type="protein sequence ID" value="CAK0821255.1"/>
    <property type="molecule type" value="Genomic_DNA"/>
</dbReference>
<feature type="region of interest" description="Disordered" evidence="1">
    <location>
        <begin position="1"/>
        <end position="53"/>
    </location>
</feature>
<evidence type="ECO:0008006" key="4">
    <source>
        <dbReference type="Google" id="ProtNLM"/>
    </source>
</evidence>
<protein>
    <recommendedName>
        <fullName evidence="4">SREBP regulating gene protein</fullName>
    </recommendedName>
</protein>
<feature type="compositionally biased region" description="Low complexity" evidence="1">
    <location>
        <begin position="26"/>
        <end position="38"/>
    </location>
</feature>
<gene>
    <name evidence="2" type="ORF">PCOR1329_LOCUS22619</name>
</gene>
<accession>A0ABN9RW02</accession>
<feature type="compositionally biased region" description="Low complexity" evidence="1">
    <location>
        <begin position="1"/>
        <end position="18"/>
    </location>
</feature>
<reference evidence="2" key="1">
    <citation type="submission" date="2023-10" db="EMBL/GenBank/DDBJ databases">
        <authorList>
            <person name="Chen Y."/>
            <person name="Shah S."/>
            <person name="Dougan E. K."/>
            <person name="Thang M."/>
            <person name="Chan C."/>
        </authorList>
    </citation>
    <scope>NUCLEOTIDE SEQUENCE [LARGE SCALE GENOMIC DNA]</scope>
</reference>